<evidence type="ECO:0000313" key="1">
    <source>
        <dbReference type="EMBL" id="EPX76756.1"/>
    </source>
</evidence>
<keyword evidence="2" id="KW-1185">Reference proteome</keyword>
<accession>S9Q5V0</accession>
<organism evidence="1 2">
    <name type="scientific">Salipiger mucosus DSM 16094</name>
    <dbReference type="NCBI Taxonomy" id="1123237"/>
    <lineage>
        <taxon>Bacteria</taxon>
        <taxon>Pseudomonadati</taxon>
        <taxon>Pseudomonadota</taxon>
        <taxon>Alphaproteobacteria</taxon>
        <taxon>Rhodobacterales</taxon>
        <taxon>Roseobacteraceae</taxon>
        <taxon>Salipiger</taxon>
    </lineage>
</organism>
<comment type="caution">
    <text evidence="1">The sequence shown here is derived from an EMBL/GenBank/DDBJ whole genome shotgun (WGS) entry which is preliminary data.</text>
</comment>
<sequence length="59" mass="6660">MTLPTHMIGKVFRLGQNFELISETGHYGEPGMLVRIKDVEFDPGCLPDEFVRFTADFGV</sequence>
<protein>
    <submittedName>
        <fullName evidence="1">Uncharacterized protein</fullName>
    </submittedName>
</protein>
<reference evidence="2" key="1">
    <citation type="journal article" date="2014" name="Stand. Genomic Sci.">
        <title>Genome sequence of the exopolysaccharide-producing Salipiger mucosus type strain (DSM 16094(T)), a moderately halophilic member of the Roseobacter clade.</title>
        <authorList>
            <person name="Riedel T."/>
            <person name="Spring S."/>
            <person name="Fiebig A."/>
            <person name="Petersen J."/>
            <person name="Kyrpides N.C."/>
            <person name="Goker M."/>
            <person name="Klenk H.P."/>
        </authorList>
    </citation>
    <scope>NUCLEOTIDE SEQUENCE [LARGE SCALE GENOMIC DNA]</scope>
    <source>
        <strain evidence="2">DSM 16094</strain>
    </source>
</reference>
<dbReference type="AlphaFoldDB" id="S9Q5V0"/>
<evidence type="ECO:0000313" key="2">
    <source>
        <dbReference type="Proteomes" id="UP000015347"/>
    </source>
</evidence>
<dbReference type="HOGENOM" id="CLU_2958079_0_0_5"/>
<dbReference type="EMBL" id="APVH01000043">
    <property type="protein sequence ID" value="EPX76756.1"/>
    <property type="molecule type" value="Genomic_DNA"/>
</dbReference>
<gene>
    <name evidence="1" type="ORF">Salmuc_04642</name>
</gene>
<proteinExistence type="predicted"/>
<dbReference type="Proteomes" id="UP000015347">
    <property type="component" value="Unassembled WGS sequence"/>
</dbReference>
<dbReference type="RefSeq" id="WP_020041810.1">
    <property type="nucleotide sequence ID" value="NZ_KE557281.1"/>
</dbReference>
<name>S9Q5V0_9RHOB</name>